<reference evidence="2" key="1">
    <citation type="journal article" date="2008" name="Nat. Genet.">
        <title>The Pristionchus pacificus genome provides a unique perspective on nematode lifestyle and parasitism.</title>
        <authorList>
            <person name="Dieterich C."/>
            <person name="Clifton S.W."/>
            <person name="Schuster L.N."/>
            <person name="Chinwalla A."/>
            <person name="Delehaunty K."/>
            <person name="Dinkelacker I."/>
            <person name="Fulton L."/>
            <person name="Fulton R."/>
            <person name="Godfrey J."/>
            <person name="Minx P."/>
            <person name="Mitreva M."/>
            <person name="Roeseler W."/>
            <person name="Tian H."/>
            <person name="Witte H."/>
            <person name="Yang S.P."/>
            <person name="Wilson R.K."/>
            <person name="Sommer R.J."/>
        </authorList>
    </citation>
    <scope>NUCLEOTIDE SEQUENCE [LARGE SCALE GENOMIC DNA]</scope>
    <source>
        <strain evidence="2">PS312</strain>
    </source>
</reference>
<evidence type="ECO:0000313" key="2">
    <source>
        <dbReference type="Proteomes" id="UP000005239"/>
    </source>
</evidence>
<gene>
    <name evidence="1" type="primary">WBGene00112109</name>
</gene>
<dbReference type="EnsemblMetazoa" id="PPA22555.1">
    <property type="protein sequence ID" value="PPA22555.1"/>
    <property type="gene ID" value="WBGene00112109"/>
</dbReference>
<reference evidence="1" key="2">
    <citation type="submission" date="2022-06" db="UniProtKB">
        <authorList>
            <consortium name="EnsemblMetazoa"/>
        </authorList>
    </citation>
    <scope>IDENTIFICATION</scope>
    <source>
        <strain evidence="1">PS312</strain>
    </source>
</reference>
<dbReference type="AlphaFoldDB" id="A0A2A6CER9"/>
<proteinExistence type="predicted"/>
<name>A0A2A6CER9_PRIPA</name>
<organism evidence="1 2">
    <name type="scientific">Pristionchus pacificus</name>
    <name type="common">Parasitic nematode worm</name>
    <dbReference type="NCBI Taxonomy" id="54126"/>
    <lineage>
        <taxon>Eukaryota</taxon>
        <taxon>Metazoa</taxon>
        <taxon>Ecdysozoa</taxon>
        <taxon>Nematoda</taxon>
        <taxon>Chromadorea</taxon>
        <taxon>Rhabditida</taxon>
        <taxon>Rhabditina</taxon>
        <taxon>Diplogasteromorpha</taxon>
        <taxon>Diplogasteroidea</taxon>
        <taxon>Neodiplogasteridae</taxon>
        <taxon>Pristionchus</taxon>
    </lineage>
</organism>
<evidence type="ECO:0000313" key="1">
    <source>
        <dbReference type="EnsemblMetazoa" id="PPA22555.1"/>
    </source>
</evidence>
<dbReference type="Proteomes" id="UP000005239">
    <property type="component" value="Unassembled WGS sequence"/>
</dbReference>
<keyword evidence="2" id="KW-1185">Reference proteome</keyword>
<accession>A0A2A6CER9</accession>
<accession>A0A8R1YFV8</accession>
<sequence>AQDPARPRLMTGVMWPFFTVSTIRRAAAFLVQRLVSSPQNKVSPDEDIVDIKLFEAASWAHNKSDEAPPHHPSGATH</sequence>
<protein>
    <submittedName>
        <fullName evidence="1">Uncharacterized protein</fullName>
    </submittedName>
</protein>